<dbReference type="Pfam" id="PF14949">
    <property type="entry name" value="ARF7EP_C"/>
    <property type="match status" value="1"/>
</dbReference>
<evidence type="ECO:0000313" key="3">
    <source>
        <dbReference type="Proteomes" id="UP000515204"/>
    </source>
</evidence>
<name>A0A6P3Y7T6_DINQU</name>
<dbReference type="PANTHER" id="PTHR46536:SF3">
    <property type="entry name" value="ARF7 EFFECTOR PROTEIN C-TERMINAL DOMAIN-CONTAINING PROTEIN"/>
    <property type="match status" value="1"/>
</dbReference>
<dbReference type="Proteomes" id="UP000515204">
    <property type="component" value="Unplaced"/>
</dbReference>
<evidence type="ECO:0000313" key="4">
    <source>
        <dbReference type="RefSeq" id="XP_014486084.1"/>
    </source>
</evidence>
<keyword evidence="3" id="KW-1185">Reference proteome</keyword>
<evidence type="ECO:0000259" key="2">
    <source>
        <dbReference type="Pfam" id="PF14949"/>
    </source>
</evidence>
<dbReference type="KEGG" id="dqu:106750325"/>
<gene>
    <name evidence="4" type="primary">LOC106750325</name>
</gene>
<dbReference type="GeneID" id="106750325"/>
<evidence type="ECO:0000256" key="1">
    <source>
        <dbReference type="SAM" id="MobiDB-lite"/>
    </source>
</evidence>
<dbReference type="InterPro" id="IPR029264">
    <property type="entry name" value="ARF7EP_C"/>
</dbReference>
<accession>A0A6P3Y7T6</accession>
<proteinExistence type="predicted"/>
<dbReference type="AlphaFoldDB" id="A0A6P3Y7T6"/>
<dbReference type="RefSeq" id="XP_014486084.1">
    <property type="nucleotide sequence ID" value="XM_014630598.1"/>
</dbReference>
<organism evidence="3 4">
    <name type="scientific">Dinoponera quadriceps</name>
    <name type="common">South American ant</name>
    <dbReference type="NCBI Taxonomy" id="609295"/>
    <lineage>
        <taxon>Eukaryota</taxon>
        <taxon>Metazoa</taxon>
        <taxon>Ecdysozoa</taxon>
        <taxon>Arthropoda</taxon>
        <taxon>Hexapoda</taxon>
        <taxon>Insecta</taxon>
        <taxon>Pterygota</taxon>
        <taxon>Neoptera</taxon>
        <taxon>Endopterygota</taxon>
        <taxon>Hymenoptera</taxon>
        <taxon>Apocrita</taxon>
        <taxon>Aculeata</taxon>
        <taxon>Formicoidea</taxon>
        <taxon>Formicidae</taxon>
        <taxon>Ponerinae</taxon>
        <taxon>Ponerini</taxon>
        <taxon>Dinoponera</taxon>
    </lineage>
</organism>
<feature type="compositionally biased region" description="Polar residues" evidence="1">
    <location>
        <begin position="77"/>
        <end position="91"/>
    </location>
</feature>
<reference evidence="4" key="1">
    <citation type="submission" date="2025-08" db="UniProtKB">
        <authorList>
            <consortium name="RefSeq"/>
        </authorList>
    </citation>
    <scope>IDENTIFICATION</scope>
</reference>
<sequence length="213" mass="24854">MVIDKVRKSVGKCSCCNQLLARCDASVVTREETSVSCEKFRWVFSYILNRHACEKRFFRDVAQRETGNKRRRKMEANPSTSVNASQASTERNPPRSERKSTRGSRQKAVDSLSKKFLRNFDPEHSEREKRKLYRRLYQGHRKHLYDEKGIYMQTADDLCDCLNLDCVGCHYPCTKCSSPKCGHECRNNRKWTYDTIHCEGTDPVIKNPLMKES</sequence>
<feature type="domain" description="ARF7 effector protein C-terminal" evidence="2">
    <location>
        <begin position="113"/>
        <end position="199"/>
    </location>
</feature>
<protein>
    <submittedName>
        <fullName evidence="4">ARL14 effector protein</fullName>
    </submittedName>
</protein>
<feature type="region of interest" description="Disordered" evidence="1">
    <location>
        <begin position="65"/>
        <end position="110"/>
    </location>
</feature>
<dbReference type="PANTHER" id="PTHR46536">
    <property type="entry name" value="ARL14 EFFECTOR PROTEIN"/>
    <property type="match status" value="1"/>
</dbReference>
<dbReference type="OrthoDB" id="5984406at2759"/>